<name>A0A8S8ZH06_SORMA</name>
<dbReference type="EMBL" id="NMPR01000137">
    <property type="protein sequence ID" value="KAA8629403.1"/>
    <property type="molecule type" value="Genomic_DNA"/>
</dbReference>
<evidence type="ECO:0000313" key="2">
    <source>
        <dbReference type="Proteomes" id="UP000433876"/>
    </source>
</evidence>
<accession>A0A8S8ZH06</accession>
<dbReference type="Proteomes" id="UP000433876">
    <property type="component" value="Unassembled WGS sequence"/>
</dbReference>
<dbReference type="AlphaFoldDB" id="A0A8S8ZH06"/>
<gene>
    <name evidence="1" type="ORF">SMACR_09342</name>
</gene>
<comment type="caution">
    <text evidence="1">The sequence shown here is derived from an EMBL/GenBank/DDBJ whole genome shotgun (WGS) entry which is preliminary data.</text>
</comment>
<proteinExistence type="predicted"/>
<sequence length="175" mass="18483">MGVLAIPAAELLPELTNSDMDGTPLAIRDDKDWLIVDATTGNWSAFCIKDFDPTAGNGKKAVTTEISVGIEYLRGVPGQPLELHRGCGQVSCSWNSAIYWCNEEKDHGLRLKQYGDIADGAKAVIDKCAKGAGVVGKAVTGWDFVIPVGGKAEGEGKSFDPQGKSWSVVVVGGKC</sequence>
<organism evidence="1 2">
    <name type="scientific">Sordaria macrospora</name>
    <dbReference type="NCBI Taxonomy" id="5147"/>
    <lineage>
        <taxon>Eukaryota</taxon>
        <taxon>Fungi</taxon>
        <taxon>Dikarya</taxon>
        <taxon>Ascomycota</taxon>
        <taxon>Pezizomycotina</taxon>
        <taxon>Sordariomycetes</taxon>
        <taxon>Sordariomycetidae</taxon>
        <taxon>Sordariales</taxon>
        <taxon>Sordariaceae</taxon>
        <taxon>Sordaria</taxon>
    </lineage>
</organism>
<dbReference type="PANTHER" id="PTHR35605">
    <property type="entry name" value="ECP2 EFFECTOR PROTEIN DOMAIN-CONTAINING PROTEIN-RELATED"/>
    <property type="match status" value="1"/>
</dbReference>
<evidence type="ECO:0000313" key="1">
    <source>
        <dbReference type="EMBL" id="KAA8629403.1"/>
    </source>
</evidence>
<protein>
    <submittedName>
        <fullName evidence="1">Uncharacterized protein</fullName>
    </submittedName>
</protein>
<dbReference type="VEuPathDB" id="FungiDB:SMAC_09342"/>
<dbReference type="PANTHER" id="PTHR35605:SF1">
    <property type="entry name" value="ECP2 EFFECTOR PROTEIN DOMAIN-CONTAINING PROTEIN-RELATED"/>
    <property type="match status" value="1"/>
</dbReference>
<reference evidence="1 2" key="1">
    <citation type="submission" date="2017-07" db="EMBL/GenBank/DDBJ databases">
        <title>Genome sequence of the Sordaria macrospora wild type strain R19027.</title>
        <authorList>
            <person name="Nowrousian M."/>
            <person name="Teichert I."/>
            <person name="Kueck U."/>
        </authorList>
    </citation>
    <scope>NUCLEOTIDE SEQUENCE [LARGE SCALE GENOMIC DNA]</scope>
    <source>
        <strain evidence="1 2">R19027</strain>
        <tissue evidence="1">Mycelium</tissue>
    </source>
</reference>